<reference evidence="1 2" key="1">
    <citation type="submission" date="2017-11" db="EMBL/GenBank/DDBJ databases">
        <title>Taxonomic description and genome sequences of Spirosoma HA7 sp. nov., isolated from pollen microhabitat of Corylus avellana.</title>
        <authorList>
            <person name="Ambika Manirajan B."/>
            <person name="Suarez C."/>
            <person name="Ratering S."/>
            <person name="Geissler-Plaum R."/>
            <person name="Cardinale M."/>
            <person name="Sylvia S."/>
        </authorList>
    </citation>
    <scope>NUCLEOTIDE SEQUENCE [LARGE SCALE GENOMIC DNA]</scope>
    <source>
        <strain evidence="1 2">HA7</strain>
    </source>
</reference>
<evidence type="ECO:0000313" key="1">
    <source>
        <dbReference type="EMBL" id="AUD04213.1"/>
    </source>
</evidence>
<dbReference type="RefSeq" id="WP_100990279.1">
    <property type="nucleotide sequence ID" value="NZ_CP025096.1"/>
</dbReference>
<keyword evidence="2" id="KW-1185">Reference proteome</keyword>
<gene>
    <name evidence="1" type="ORF">CWM47_21655</name>
</gene>
<evidence type="ECO:0000313" key="2">
    <source>
        <dbReference type="Proteomes" id="UP000232883"/>
    </source>
</evidence>
<accession>A0A2K8Z2W0</accession>
<dbReference type="OrthoDB" id="922461at2"/>
<dbReference type="EMBL" id="CP025096">
    <property type="protein sequence ID" value="AUD04213.1"/>
    <property type="molecule type" value="Genomic_DNA"/>
</dbReference>
<proteinExistence type="predicted"/>
<evidence type="ECO:0008006" key="3">
    <source>
        <dbReference type="Google" id="ProtNLM"/>
    </source>
</evidence>
<dbReference type="KEGG" id="spir:CWM47_21655"/>
<sequence length="353" mass="40011">MAKAKVLSQTDDWNQIAFPVQLQEFSALMPGYDSVARDRQKFIVGRPPQATKPVIFGLQGKNYSLFPNQLIRDVAGRVLGRHTLQASYSDQGEFSLTLTLPEERFEVVSPKRPGSQPSTTPDTLQKAIIITNSYSGKSPFTIQGKVLSTQRSIDTTEIAPRMRISYYRLVCGNGLMGWADEFMSLDEYVQWLAEGQPTRHTNVRETKTFFEPARIETTEHVEVGQETTLAYSRIRHTGFTEADFEKTLSGMFNEFVSAQDSLTAQMYTRLAEHTIKRQRAESYLKGVKVPKKLVQLALERMDEEAGRLAAKPNLWLLYNGLNHALFHQPTSLTINQRYDLDGSLFHQLNQAVL</sequence>
<protein>
    <recommendedName>
        <fullName evidence="3">DUF932 domain-containing protein</fullName>
    </recommendedName>
</protein>
<name>A0A2K8Z2W0_9BACT</name>
<dbReference type="Proteomes" id="UP000232883">
    <property type="component" value="Chromosome"/>
</dbReference>
<organism evidence="1 2">
    <name type="scientific">Spirosoma pollinicola</name>
    <dbReference type="NCBI Taxonomy" id="2057025"/>
    <lineage>
        <taxon>Bacteria</taxon>
        <taxon>Pseudomonadati</taxon>
        <taxon>Bacteroidota</taxon>
        <taxon>Cytophagia</taxon>
        <taxon>Cytophagales</taxon>
        <taxon>Cytophagaceae</taxon>
        <taxon>Spirosoma</taxon>
    </lineage>
</organism>
<dbReference type="AlphaFoldDB" id="A0A2K8Z2W0"/>